<protein>
    <submittedName>
        <fullName evidence="2">Uncharacterized protein</fullName>
    </submittedName>
</protein>
<organism evidence="2 3">
    <name type="scientific">Streptomyces marokkonensis</name>
    <dbReference type="NCBI Taxonomy" id="324855"/>
    <lineage>
        <taxon>Bacteria</taxon>
        <taxon>Bacillati</taxon>
        <taxon>Actinomycetota</taxon>
        <taxon>Actinomycetes</taxon>
        <taxon>Kitasatosporales</taxon>
        <taxon>Streptomycetaceae</taxon>
        <taxon>Streptomyces</taxon>
    </lineage>
</organism>
<dbReference type="Proteomes" id="UP001601627">
    <property type="component" value="Unassembled WGS sequence"/>
</dbReference>
<keyword evidence="1" id="KW-1133">Transmembrane helix</keyword>
<dbReference type="RefSeq" id="WP_388234134.1">
    <property type="nucleotide sequence ID" value="NZ_JBHVZQ010000006.1"/>
</dbReference>
<keyword evidence="1" id="KW-0472">Membrane</keyword>
<keyword evidence="3" id="KW-1185">Reference proteome</keyword>
<sequence>MLAFPGAGADLPVWGDVVLVVGAVLTVVFALVRVTRRRRR</sequence>
<feature type="transmembrane region" description="Helical" evidence="1">
    <location>
        <begin position="12"/>
        <end position="32"/>
    </location>
</feature>
<proteinExistence type="predicted"/>
<evidence type="ECO:0000313" key="3">
    <source>
        <dbReference type="Proteomes" id="UP001601627"/>
    </source>
</evidence>
<comment type="caution">
    <text evidence="2">The sequence shown here is derived from an EMBL/GenBank/DDBJ whole genome shotgun (WGS) entry which is preliminary data.</text>
</comment>
<gene>
    <name evidence="2" type="ORF">ACFVZC_10250</name>
</gene>
<dbReference type="EMBL" id="JBHVZQ010000006">
    <property type="protein sequence ID" value="MFF1273773.1"/>
    <property type="molecule type" value="Genomic_DNA"/>
</dbReference>
<keyword evidence="1" id="KW-0812">Transmembrane</keyword>
<evidence type="ECO:0000256" key="1">
    <source>
        <dbReference type="SAM" id="Phobius"/>
    </source>
</evidence>
<name>A0ABW6Q3K7_9ACTN</name>
<reference evidence="2 3" key="1">
    <citation type="submission" date="2024-09" db="EMBL/GenBank/DDBJ databases">
        <title>The Natural Products Discovery Center: Release of the First 8490 Sequenced Strains for Exploring Actinobacteria Biosynthetic Diversity.</title>
        <authorList>
            <person name="Kalkreuter E."/>
            <person name="Kautsar S.A."/>
            <person name="Yang D."/>
            <person name="Bader C.D."/>
            <person name="Teijaro C.N."/>
            <person name="Fluegel L."/>
            <person name="Davis C.M."/>
            <person name="Simpson J.R."/>
            <person name="Lauterbach L."/>
            <person name="Steele A.D."/>
            <person name="Gui C."/>
            <person name="Meng S."/>
            <person name="Li G."/>
            <person name="Viehrig K."/>
            <person name="Ye F."/>
            <person name="Su P."/>
            <person name="Kiefer A.F."/>
            <person name="Nichols A."/>
            <person name="Cepeda A.J."/>
            <person name="Yan W."/>
            <person name="Fan B."/>
            <person name="Jiang Y."/>
            <person name="Adhikari A."/>
            <person name="Zheng C.-J."/>
            <person name="Schuster L."/>
            <person name="Cowan T.M."/>
            <person name="Smanski M.J."/>
            <person name="Chevrette M.G."/>
            <person name="De Carvalho L.P.S."/>
            <person name="Shen B."/>
        </authorList>
    </citation>
    <scope>NUCLEOTIDE SEQUENCE [LARGE SCALE GENOMIC DNA]</scope>
    <source>
        <strain evidence="2 3">NPDC058328</strain>
    </source>
</reference>
<accession>A0ABW6Q3K7</accession>
<evidence type="ECO:0000313" key="2">
    <source>
        <dbReference type="EMBL" id="MFF1273773.1"/>
    </source>
</evidence>